<dbReference type="Gene3D" id="1.10.8.540">
    <property type="entry name" value="FHIPEP family, domain 3"/>
    <property type="match status" value="1"/>
</dbReference>
<feature type="transmembrane region" description="Helical" evidence="1">
    <location>
        <begin position="39"/>
        <end position="61"/>
    </location>
</feature>
<keyword evidence="1" id="KW-0812">Transmembrane</keyword>
<gene>
    <name evidence="2" type="ORF">GCM10009096_23450</name>
</gene>
<feature type="transmembrane region" description="Helical" evidence="1">
    <location>
        <begin position="281"/>
        <end position="299"/>
    </location>
</feature>
<protein>
    <submittedName>
        <fullName evidence="2">FHIPEP family type III secretion protein</fullName>
    </submittedName>
</protein>
<dbReference type="InterPro" id="IPR042196">
    <property type="entry name" value="FHIPEP_4"/>
</dbReference>
<reference evidence="2 3" key="1">
    <citation type="journal article" date="2019" name="Int. J. Syst. Evol. Microbiol.">
        <title>The Global Catalogue of Microorganisms (GCM) 10K type strain sequencing project: providing services to taxonomists for standard genome sequencing and annotation.</title>
        <authorList>
            <consortium name="The Broad Institute Genomics Platform"/>
            <consortium name="The Broad Institute Genome Sequencing Center for Infectious Disease"/>
            <person name="Wu L."/>
            <person name="Ma J."/>
        </authorList>
    </citation>
    <scope>NUCLEOTIDE SEQUENCE [LARGE SCALE GENOMIC DNA]</scope>
    <source>
        <strain evidence="2 3">JCM 14162</strain>
    </source>
</reference>
<sequence>MLSQLRSHINIPIRAADTILVLLVIAVITLLILPMPPMALDILVGTNICIGILLLLSALYIVKPLDFSTFPTVLLLTTLFRLAISIATTRMILTDANAGQIVEQFGKMVSAGNLVVGLVVFLIITVVQFIVISKGAERVAEVSARFSLDAMPGKQLSIDSDLRSGILTKEEAKAKRHTLEQESKFHGSLDGAMKFVKGDAIASIVIVIVNLLGGLAVGTLYLDMSMGQAVTTFSILTIGDGLAAQIPALFAAMSAGLLVTRTTDETTDRDLGPAIAKQMTGKPHVLFIAAGMCLLMGLIPGFPTLVFFGLATAMMIGGLWLSPNTGRYIRDRFGIAQTPKVDDGGEILIERPQLSAVDPLRLTIGMPGLDAERDAEQFSNLSGAVKAEIQNIQDVLGVRLPPAKIIPMSLGDEEIGDNILWSLTAFGAPLGEGVFDNVGDAQPAAAIGLELRRNLPLFLGLQEVTDMLNWLGDDYPEVVKEAVRGAPTGTITEIFKMLAEEQVSLRNLRDVVQAIAEAGQEQREAAGLLQVVRASIRRQIVSPMLKGGRLPVVMIGSEAEENIRATLTEVEGQMRLAITPVQMRALIDLVESEAKAANATAILTARDLRRPLRLMIAADLFDLPVISFNELIPSVPLDIAAELRWAPQAIEQQDELEAAE</sequence>
<dbReference type="Pfam" id="PF00771">
    <property type="entry name" value="FHIPEP"/>
    <property type="match status" value="2"/>
</dbReference>
<dbReference type="PANTHER" id="PTHR30161">
    <property type="entry name" value="FLAGELLAR EXPORT PROTEIN, MEMBRANE FLHA SUBUNIT-RELATED"/>
    <property type="match status" value="1"/>
</dbReference>
<dbReference type="PRINTS" id="PR00949">
    <property type="entry name" value="TYPE3IMAPROT"/>
</dbReference>
<keyword evidence="1" id="KW-1133">Transmembrane helix</keyword>
<feature type="transmembrane region" description="Helical" evidence="1">
    <location>
        <begin position="73"/>
        <end position="93"/>
    </location>
</feature>
<accession>A0ABN1ANG9</accession>
<feature type="transmembrane region" description="Helical" evidence="1">
    <location>
        <begin position="12"/>
        <end position="33"/>
    </location>
</feature>
<feature type="transmembrane region" description="Helical" evidence="1">
    <location>
        <begin position="242"/>
        <end position="260"/>
    </location>
</feature>
<keyword evidence="1" id="KW-0472">Membrane</keyword>
<evidence type="ECO:0000313" key="2">
    <source>
        <dbReference type="EMBL" id="GAA0480682.1"/>
    </source>
</evidence>
<evidence type="ECO:0000313" key="3">
    <source>
        <dbReference type="Proteomes" id="UP001500713"/>
    </source>
</evidence>
<feature type="transmembrane region" description="Helical" evidence="1">
    <location>
        <begin position="113"/>
        <end position="132"/>
    </location>
</feature>
<dbReference type="RefSeq" id="WP_229953597.1">
    <property type="nucleotide sequence ID" value="NZ_BAAAEM010000003.1"/>
</dbReference>
<dbReference type="Proteomes" id="UP001500713">
    <property type="component" value="Unassembled WGS sequence"/>
</dbReference>
<feature type="transmembrane region" description="Helical" evidence="1">
    <location>
        <begin position="200"/>
        <end position="222"/>
    </location>
</feature>
<proteinExistence type="predicted"/>
<dbReference type="InterPro" id="IPR042193">
    <property type="entry name" value="FHIPEP_3"/>
</dbReference>
<dbReference type="PANTHER" id="PTHR30161:SF2">
    <property type="entry name" value="INVASION PROTEIN INVA"/>
    <property type="match status" value="1"/>
</dbReference>
<dbReference type="InterPro" id="IPR001712">
    <property type="entry name" value="T3SS_FHIPEP"/>
</dbReference>
<dbReference type="PIRSF" id="PIRSF005419">
    <property type="entry name" value="FlhA"/>
    <property type="match status" value="1"/>
</dbReference>
<comment type="caution">
    <text evidence="2">The sequence shown here is derived from an EMBL/GenBank/DDBJ whole genome shotgun (WGS) entry which is preliminary data.</text>
</comment>
<keyword evidence="3" id="KW-1185">Reference proteome</keyword>
<organism evidence="2 3">
    <name type="scientific">Parasphingorhabdus litoris</name>
    <dbReference type="NCBI Taxonomy" id="394733"/>
    <lineage>
        <taxon>Bacteria</taxon>
        <taxon>Pseudomonadati</taxon>
        <taxon>Pseudomonadota</taxon>
        <taxon>Alphaproteobacteria</taxon>
        <taxon>Sphingomonadales</taxon>
        <taxon>Sphingomonadaceae</taxon>
        <taxon>Parasphingorhabdus</taxon>
    </lineage>
</organism>
<dbReference type="Gene3D" id="3.40.50.12790">
    <property type="entry name" value="FHIPEP family, domain 4"/>
    <property type="match status" value="1"/>
</dbReference>
<dbReference type="EMBL" id="BAAAEM010000003">
    <property type="protein sequence ID" value="GAA0480682.1"/>
    <property type="molecule type" value="Genomic_DNA"/>
</dbReference>
<name>A0ABN1ANG9_9SPHN</name>
<evidence type="ECO:0000256" key="1">
    <source>
        <dbReference type="SAM" id="Phobius"/>
    </source>
</evidence>